<reference evidence="1 2" key="1">
    <citation type="submission" date="2021-03" db="EMBL/GenBank/DDBJ databases">
        <title>Genomic Encyclopedia of Type Strains, Phase IV (KMG-IV): sequencing the most valuable type-strain genomes for metagenomic binning, comparative biology and taxonomic classification.</title>
        <authorList>
            <person name="Goeker M."/>
        </authorList>
    </citation>
    <scope>NUCLEOTIDE SEQUENCE [LARGE SCALE GENOMIC DNA]</scope>
    <source>
        <strain evidence="1 2">DSM 26048</strain>
    </source>
</reference>
<proteinExistence type="predicted"/>
<accession>A0ABS4ITQ1</accession>
<sequence>MNVNHSDMTVSGNRVGYWPLRSDSRDMTARARHGEAHNIKFEDGASFDGATSVIGLPGLEETDGSKPFSLSLEFEVNDERGFLPGGLCSRYSQERMEGWHLSVLSQPGVTTTQANWRNLQFGWSTGKAEDVWRDWGSPGNSRLICSLCVHDGGLYAGVFDDEKDGRGHVYRLDEDKGWIDCGSPDDSNSAWSMAEFNGRLYVGTMRYKASGSALPDSPNVSPGGRIFRYEGGQRWTLFGELPIEGSDSIGALTVYDGRLIAMSFYPYGMFAFDADGRCEPLGAPGPEETTRTMTLTPYRGRLYVGANQSAGVWSRSLHEPWINSSELANCDQVYCFTVYHNELLIGIWPEARMLQYEGGTDWSDYGLMGEEKEVMGVSVYNGKLYGGTLPGGHVYRYSGDRSWERIGVLEPPNPDMMYRRVWSMAVYNGMLFAGTLPSGKVWSLKNDPLATYDHGLSPGWHRAAITYDQNVLALYLDGRLVAESAFAQGDGALTPDQTLLELGNGPQCRFSGRIREVEIYDGALTSGDIVRLHSSEV</sequence>
<dbReference type="Proteomes" id="UP001519287">
    <property type="component" value="Unassembled WGS sequence"/>
</dbReference>
<evidence type="ECO:0000313" key="1">
    <source>
        <dbReference type="EMBL" id="MBP1990251.1"/>
    </source>
</evidence>
<dbReference type="SUPFAM" id="SSF49899">
    <property type="entry name" value="Concanavalin A-like lectins/glucanases"/>
    <property type="match status" value="1"/>
</dbReference>
<dbReference type="Gene3D" id="2.130.10.10">
    <property type="entry name" value="YVTN repeat-like/Quinoprotein amine dehydrogenase"/>
    <property type="match status" value="1"/>
</dbReference>
<dbReference type="RefSeq" id="WP_209971036.1">
    <property type="nucleotide sequence ID" value="NZ_JAGGLB010000004.1"/>
</dbReference>
<organism evidence="1 2">
    <name type="scientific">Paenibacillus eucommiae</name>
    <dbReference type="NCBI Taxonomy" id="1355755"/>
    <lineage>
        <taxon>Bacteria</taxon>
        <taxon>Bacillati</taxon>
        <taxon>Bacillota</taxon>
        <taxon>Bacilli</taxon>
        <taxon>Bacillales</taxon>
        <taxon>Paenibacillaceae</taxon>
        <taxon>Paenibacillus</taxon>
    </lineage>
</organism>
<dbReference type="Gene3D" id="2.60.120.200">
    <property type="match status" value="1"/>
</dbReference>
<dbReference type="InterPro" id="IPR013320">
    <property type="entry name" value="ConA-like_dom_sf"/>
</dbReference>
<keyword evidence="2" id="KW-1185">Reference proteome</keyword>
<dbReference type="SUPFAM" id="SSF63825">
    <property type="entry name" value="YWTD domain"/>
    <property type="match status" value="1"/>
</dbReference>
<name>A0ABS4ITQ1_9BACL</name>
<gene>
    <name evidence="1" type="ORF">J2Z66_001849</name>
</gene>
<comment type="caution">
    <text evidence="1">The sequence shown here is derived from an EMBL/GenBank/DDBJ whole genome shotgun (WGS) entry which is preliminary data.</text>
</comment>
<protein>
    <recommendedName>
        <fullName evidence="3">LamG domain-containing protein</fullName>
    </recommendedName>
</protein>
<evidence type="ECO:0000313" key="2">
    <source>
        <dbReference type="Proteomes" id="UP001519287"/>
    </source>
</evidence>
<dbReference type="Pfam" id="PF13385">
    <property type="entry name" value="Laminin_G_3"/>
    <property type="match status" value="1"/>
</dbReference>
<dbReference type="InterPro" id="IPR015943">
    <property type="entry name" value="WD40/YVTN_repeat-like_dom_sf"/>
</dbReference>
<dbReference type="EMBL" id="JAGGLB010000004">
    <property type="protein sequence ID" value="MBP1990251.1"/>
    <property type="molecule type" value="Genomic_DNA"/>
</dbReference>
<evidence type="ECO:0008006" key="3">
    <source>
        <dbReference type="Google" id="ProtNLM"/>
    </source>
</evidence>